<dbReference type="SMART" id="SM00382">
    <property type="entry name" value="AAA"/>
    <property type="match status" value="2"/>
</dbReference>
<organism evidence="6 7">
    <name type="scientific">Diacronema lutheri</name>
    <name type="common">Unicellular marine alga</name>
    <name type="synonym">Monochrysis lutheri</name>
    <dbReference type="NCBI Taxonomy" id="2081491"/>
    <lineage>
        <taxon>Eukaryota</taxon>
        <taxon>Haptista</taxon>
        <taxon>Haptophyta</taxon>
        <taxon>Pavlovophyceae</taxon>
        <taxon>Pavlovales</taxon>
        <taxon>Pavlovaceae</taxon>
        <taxon>Diacronema</taxon>
    </lineage>
</organism>
<reference evidence="6" key="1">
    <citation type="submission" date="2021-05" db="EMBL/GenBank/DDBJ databases">
        <title>The genome of the haptophyte Pavlova lutheri (Diacronema luteri, Pavlovales) - a model for lipid biosynthesis in eukaryotic algae.</title>
        <authorList>
            <person name="Hulatt C.J."/>
            <person name="Posewitz M.C."/>
        </authorList>
    </citation>
    <scope>NUCLEOTIDE SEQUENCE</scope>
    <source>
        <strain evidence="6">NIVA-4/92</strain>
    </source>
</reference>
<dbReference type="InterPro" id="IPR017871">
    <property type="entry name" value="ABC_transporter-like_CS"/>
</dbReference>
<dbReference type="PROSITE" id="PS00211">
    <property type="entry name" value="ABC_TRANSPORTER_1"/>
    <property type="match status" value="2"/>
</dbReference>
<dbReference type="PANTHER" id="PTHR42855:SF1">
    <property type="entry name" value="ABC TRANSPORTER DOMAIN-CONTAINING PROTEIN"/>
    <property type="match status" value="1"/>
</dbReference>
<dbReference type="Gene3D" id="1.10.287.380">
    <property type="entry name" value="Valyl-tRNA synthetase, C-terminal domain"/>
    <property type="match status" value="1"/>
</dbReference>
<dbReference type="InterPro" id="IPR032524">
    <property type="entry name" value="ABC_tran_C"/>
</dbReference>
<dbReference type="GO" id="GO:0005524">
    <property type="term" value="F:ATP binding"/>
    <property type="evidence" value="ECO:0007669"/>
    <property type="project" value="UniProtKB-KW"/>
</dbReference>
<dbReference type="Pfam" id="PF16326">
    <property type="entry name" value="ABC_tran_CTD"/>
    <property type="match status" value="1"/>
</dbReference>
<proteinExistence type="predicted"/>
<sequence>MATERRRQLWTLAALTLTALAAGSSRTGGARPTLSVVRRADAPARFRAVQSSNAARGGAPAAAAPAATGARLLWADKLSRANDGKVFQFEQISAQLVAGQRLGLVGPNGCGKSTLLRVLAGVERADAGAVETSRGARILYVEQEPPLRGSTIREAVYCGIEPDTTSAADTALRAAYAYHVAALRAEADSAAFEAAAAAAADCWDDDARARAICEVLGLSGIMDKDVAVCSGGERKRAGLAAALARQPDALLLDEPTNHLDGRAVEWLADLLTTAASNREAPAVLCVSHDRFFLERVCSSGLLELDRGALHTYDWRSSYETYLALKDERLSAERGVAERARTVLRREREWMAKQPRARQAKSVARQGRYFELEAAAAAGGPAAGAQLGGLRGMTRLGSKVLELRAATLAPPGDAAAPDRAPPPLVKDFTFELAPRSRWGVVGPNGVGKTSLLRAIAGELALQAGERIVGPTVSFGYYDQRGLDGVADTSAAAAAAAAAAAGEGASVVASSVSTLSGSATDPLAMRVLAFVTRCVDDARGVRGALASAGGGDAPSPFDAAGGSAGGDGTGGGGGAEAAARRLLNLLAFPQDKWGALVGRLSGGERRRLQLLAVLARAPNVLILDEPTNDLDLPTIGALEQFLHESFGGVLLCVSHDRAFVERTCTDGVLAFMGDGRVVPMEGGYSAYLDALKEAEGAARREAEADRRAKADAAAAAVASAAIADRPTAKAVKLSFKESREWETIEADVNALRAELAAAERAFAKACAGTDGTDHVLVAELSAQVDALLSRVEAKEERWLELMERVQSVPA</sequence>
<dbReference type="GO" id="GO:0016887">
    <property type="term" value="F:ATP hydrolysis activity"/>
    <property type="evidence" value="ECO:0007669"/>
    <property type="project" value="InterPro"/>
</dbReference>
<feature type="domain" description="ABC transporter" evidence="5">
    <location>
        <begin position="402"/>
        <end position="697"/>
    </location>
</feature>
<name>A0A8J6BZQ6_DIALT</name>
<feature type="signal peptide" evidence="4">
    <location>
        <begin position="1"/>
        <end position="29"/>
    </location>
</feature>
<feature type="coiled-coil region" evidence="3">
    <location>
        <begin position="739"/>
        <end position="795"/>
    </location>
</feature>
<dbReference type="EMBL" id="JAGTXO010000077">
    <property type="protein sequence ID" value="KAG8457222.1"/>
    <property type="molecule type" value="Genomic_DNA"/>
</dbReference>
<dbReference type="OrthoDB" id="6500128at2759"/>
<dbReference type="OMA" id="HDRQFVN"/>
<keyword evidence="1" id="KW-0547">Nucleotide-binding</keyword>
<dbReference type="PROSITE" id="PS50893">
    <property type="entry name" value="ABC_TRANSPORTER_2"/>
    <property type="match status" value="2"/>
</dbReference>
<dbReference type="Proteomes" id="UP000751190">
    <property type="component" value="Unassembled WGS sequence"/>
</dbReference>
<dbReference type="FunFam" id="3.40.50.300:FF:000011">
    <property type="entry name" value="Putative ABC transporter ATP-binding component"/>
    <property type="match status" value="1"/>
</dbReference>
<dbReference type="CDD" id="cd03221">
    <property type="entry name" value="ABCF_EF-3"/>
    <property type="match status" value="1"/>
</dbReference>
<keyword evidence="2" id="KW-0067">ATP-binding</keyword>
<evidence type="ECO:0000313" key="6">
    <source>
        <dbReference type="EMBL" id="KAG8457222.1"/>
    </source>
</evidence>
<accession>A0A8J6BZQ6</accession>
<dbReference type="SUPFAM" id="SSF52540">
    <property type="entry name" value="P-loop containing nucleoside triphosphate hydrolases"/>
    <property type="match status" value="2"/>
</dbReference>
<evidence type="ECO:0000256" key="4">
    <source>
        <dbReference type="SAM" id="SignalP"/>
    </source>
</evidence>
<keyword evidence="4" id="KW-0732">Signal</keyword>
<dbReference type="InterPro" id="IPR027417">
    <property type="entry name" value="P-loop_NTPase"/>
</dbReference>
<gene>
    <name evidence="6" type="ORF">KFE25_009801</name>
</gene>
<dbReference type="Pfam" id="PF00005">
    <property type="entry name" value="ABC_tran"/>
    <property type="match status" value="3"/>
</dbReference>
<dbReference type="GO" id="GO:0003677">
    <property type="term" value="F:DNA binding"/>
    <property type="evidence" value="ECO:0007669"/>
    <property type="project" value="InterPro"/>
</dbReference>
<dbReference type="InterPro" id="IPR051309">
    <property type="entry name" value="ABCF_ATPase"/>
</dbReference>
<protein>
    <recommendedName>
        <fullName evidence="5">ABC transporter domain-containing protein</fullName>
    </recommendedName>
</protein>
<evidence type="ECO:0000256" key="3">
    <source>
        <dbReference type="SAM" id="Coils"/>
    </source>
</evidence>
<evidence type="ECO:0000256" key="1">
    <source>
        <dbReference type="ARBA" id="ARBA00022741"/>
    </source>
</evidence>
<feature type="chain" id="PRO_5035297575" description="ABC transporter domain-containing protein" evidence="4">
    <location>
        <begin position="30"/>
        <end position="808"/>
    </location>
</feature>
<dbReference type="InterPro" id="IPR003439">
    <property type="entry name" value="ABC_transporter-like_ATP-bd"/>
</dbReference>
<dbReference type="InterPro" id="IPR037118">
    <property type="entry name" value="Val-tRNA_synth_C_sf"/>
</dbReference>
<evidence type="ECO:0000256" key="2">
    <source>
        <dbReference type="ARBA" id="ARBA00022840"/>
    </source>
</evidence>
<evidence type="ECO:0000259" key="5">
    <source>
        <dbReference type="PROSITE" id="PS50893"/>
    </source>
</evidence>
<keyword evidence="7" id="KW-1185">Reference proteome</keyword>
<dbReference type="PANTHER" id="PTHR42855">
    <property type="entry name" value="ABC TRANSPORTER ATP-BINDING SUBUNIT"/>
    <property type="match status" value="1"/>
</dbReference>
<dbReference type="Gene3D" id="3.40.50.300">
    <property type="entry name" value="P-loop containing nucleotide triphosphate hydrolases"/>
    <property type="match status" value="2"/>
</dbReference>
<feature type="domain" description="ABC transporter" evidence="5">
    <location>
        <begin position="73"/>
        <end position="331"/>
    </location>
</feature>
<dbReference type="InterPro" id="IPR003593">
    <property type="entry name" value="AAA+_ATPase"/>
</dbReference>
<dbReference type="AlphaFoldDB" id="A0A8J6BZQ6"/>
<evidence type="ECO:0000313" key="7">
    <source>
        <dbReference type="Proteomes" id="UP000751190"/>
    </source>
</evidence>
<comment type="caution">
    <text evidence="6">The sequence shown here is derived from an EMBL/GenBank/DDBJ whole genome shotgun (WGS) entry which is preliminary data.</text>
</comment>
<keyword evidence="3" id="KW-0175">Coiled coil</keyword>